<dbReference type="RefSeq" id="WP_073003756.1">
    <property type="nucleotide sequence ID" value="NZ_FQZO01000001.1"/>
</dbReference>
<dbReference type="Proteomes" id="UP000184080">
    <property type="component" value="Unassembled WGS sequence"/>
</dbReference>
<evidence type="ECO:0000313" key="2">
    <source>
        <dbReference type="Proteomes" id="UP000184080"/>
    </source>
</evidence>
<dbReference type="EMBL" id="FQZO01000001">
    <property type="protein sequence ID" value="SHI44043.1"/>
    <property type="molecule type" value="Genomic_DNA"/>
</dbReference>
<evidence type="ECO:0000313" key="1">
    <source>
        <dbReference type="EMBL" id="SHI44043.1"/>
    </source>
</evidence>
<dbReference type="GO" id="GO:0042601">
    <property type="term" value="C:endospore-forming forespore"/>
    <property type="evidence" value="ECO:0007669"/>
    <property type="project" value="TreeGrafter"/>
</dbReference>
<dbReference type="Gene3D" id="3.90.1200.10">
    <property type="match status" value="1"/>
</dbReference>
<reference evidence="1 2" key="1">
    <citation type="submission" date="2016-11" db="EMBL/GenBank/DDBJ databases">
        <authorList>
            <person name="Jaros S."/>
            <person name="Januszkiewicz K."/>
            <person name="Wedrychowicz H."/>
        </authorList>
    </citation>
    <scope>NUCLEOTIDE SEQUENCE [LARGE SCALE GENOMIC DNA]</scope>
    <source>
        <strain evidence="1 2">DSM 21864</strain>
    </source>
</reference>
<protein>
    <recommendedName>
        <fullName evidence="3">Spore coat protein, CotS family</fullName>
    </recommendedName>
</protein>
<dbReference type="PANTHER" id="PTHR39179">
    <property type="entry name" value="SPORE COAT PROTEIN I"/>
    <property type="match status" value="1"/>
</dbReference>
<dbReference type="OrthoDB" id="1928514at2"/>
<organism evidence="1 2">
    <name type="scientific">Clostridium amylolyticum</name>
    <dbReference type="NCBI Taxonomy" id="1121298"/>
    <lineage>
        <taxon>Bacteria</taxon>
        <taxon>Bacillati</taxon>
        <taxon>Bacillota</taxon>
        <taxon>Clostridia</taxon>
        <taxon>Eubacteriales</taxon>
        <taxon>Clostridiaceae</taxon>
        <taxon>Clostridium</taxon>
    </lineage>
</organism>
<sequence length="252" mass="29354">MQKNKPCVFKEHILSKGIKVIEGDFKDNDYSWKLDDNKASEHLKIMVELQKAIAGYTGVVGSRLPNCIGEQIEESKVQVRRLKRDINNLKNYGAMNKFEEILLDKGEYFLERAEGAISIARDSRYIDRIYRSMRANEICIGNVTPGNIGKKEQLFIIDISRCSYNLLEFDAISFFSKAKRKGCSVNFRKLSKEYIDEHSLEEKSEEFIIAMINYPYEFMKSCSRYRSLKKNWTEEEYAKNLMEAMLKDGVEI</sequence>
<dbReference type="InterPro" id="IPR047175">
    <property type="entry name" value="CotS-like"/>
</dbReference>
<evidence type="ECO:0008006" key="3">
    <source>
        <dbReference type="Google" id="ProtNLM"/>
    </source>
</evidence>
<keyword evidence="2" id="KW-1185">Reference proteome</keyword>
<dbReference type="STRING" id="1121298.SAMN05444401_0639"/>
<gene>
    <name evidence="1" type="ORF">SAMN05444401_0639</name>
</gene>
<dbReference type="AlphaFoldDB" id="A0A1M6B6E0"/>
<accession>A0A1M6B6E0</accession>
<proteinExistence type="predicted"/>
<dbReference type="PANTHER" id="PTHR39179:SF1">
    <property type="entry name" value="SPORE COAT PROTEIN I"/>
    <property type="match status" value="1"/>
</dbReference>
<name>A0A1M6B6E0_9CLOT</name>